<dbReference type="InParanoid" id="W3XQN2"/>
<feature type="region of interest" description="Disordered" evidence="6">
    <location>
        <begin position="1"/>
        <end position="25"/>
    </location>
</feature>
<dbReference type="EMBL" id="KI912109">
    <property type="protein sequence ID" value="ETS88260.1"/>
    <property type="molecule type" value="Genomic_DNA"/>
</dbReference>
<feature type="transmembrane region" description="Helical" evidence="7">
    <location>
        <begin position="437"/>
        <end position="455"/>
    </location>
</feature>
<dbReference type="eggNOG" id="KOG2533">
    <property type="taxonomic scope" value="Eukaryota"/>
</dbReference>
<dbReference type="SUPFAM" id="SSF103473">
    <property type="entry name" value="MFS general substrate transporter"/>
    <property type="match status" value="1"/>
</dbReference>
<feature type="transmembrane region" description="Helical" evidence="7">
    <location>
        <begin position="341"/>
        <end position="362"/>
    </location>
</feature>
<evidence type="ECO:0000256" key="5">
    <source>
        <dbReference type="ARBA" id="ARBA00023136"/>
    </source>
</evidence>
<name>W3XQN2_PESFW</name>
<feature type="transmembrane region" description="Helical" evidence="7">
    <location>
        <begin position="276"/>
        <end position="297"/>
    </location>
</feature>
<evidence type="ECO:0000256" key="7">
    <source>
        <dbReference type="SAM" id="Phobius"/>
    </source>
</evidence>
<dbReference type="PANTHER" id="PTHR43791">
    <property type="entry name" value="PERMEASE-RELATED"/>
    <property type="match status" value="1"/>
</dbReference>
<evidence type="ECO:0000256" key="4">
    <source>
        <dbReference type="ARBA" id="ARBA00022989"/>
    </source>
</evidence>
<evidence type="ECO:0000313" key="10">
    <source>
        <dbReference type="Proteomes" id="UP000030651"/>
    </source>
</evidence>
<dbReference type="GO" id="GO:0022857">
    <property type="term" value="F:transmembrane transporter activity"/>
    <property type="evidence" value="ECO:0007669"/>
    <property type="project" value="InterPro"/>
</dbReference>
<dbReference type="Gene3D" id="1.20.1250.20">
    <property type="entry name" value="MFS general substrate transporter like domains"/>
    <property type="match status" value="2"/>
</dbReference>
<protein>
    <recommendedName>
        <fullName evidence="8">Major facilitator superfamily (MFS) profile domain-containing protein</fullName>
    </recommendedName>
</protein>
<feature type="transmembrane region" description="Helical" evidence="7">
    <location>
        <begin position="174"/>
        <end position="193"/>
    </location>
</feature>
<evidence type="ECO:0000259" key="8">
    <source>
        <dbReference type="PROSITE" id="PS50850"/>
    </source>
</evidence>
<feature type="transmembrane region" description="Helical" evidence="7">
    <location>
        <begin position="113"/>
        <end position="131"/>
    </location>
</feature>
<keyword evidence="4 7" id="KW-1133">Transmembrane helix</keyword>
<dbReference type="PANTHER" id="PTHR43791:SF24">
    <property type="entry name" value="NICOTINIC ACID PLASMA MEMBRANE TRANSPORTER"/>
    <property type="match status" value="1"/>
</dbReference>
<dbReference type="PROSITE" id="PS50850">
    <property type="entry name" value="MFS"/>
    <property type="match status" value="1"/>
</dbReference>
<feature type="transmembrane region" description="Helical" evidence="7">
    <location>
        <begin position="205"/>
        <end position="225"/>
    </location>
</feature>
<sequence>MDDTEKNVVITDSSTVPSDKPQPDDENIYIDPVKERQLLWKCDLHLTSLLTLSFLSAYLDRSNIGNAAVAGMLPDLGMSSQDLANAVLMFYVTYVPFELPGSLLVKKIRPSRLLPIFMLGWSLTCLGTGFMKTVPQFYASRLLIGFFEAGMYPALAITLTTFYTPQEQARRFAYLYLSVGLSGGFGGLFAYALLKLDGVRGIAGWRWLFIVEGILSVCIAFLLWLGMPDSFENAKFLNEEDKALMRLRTIKHDRYMRLNESFDKKEVFKAFKDKKLWLGATIQFLGDILSFGISTFLPSLVKSFKFDSVLTQLLIVPVYFWAVAVYIAVSVWSDKVQKRAIFMIPGALAVIVGYAILCSVPMKLKGVLYFACFIIVPGVYCMLGLNYVWMLNSHAGYVKRATAIGLNMTIGNCAGLVIGQIFKNTTSEGRYLVGEATSLSVSAVCVFLITGLYFYKRRQNRIRDGLTYDERQLWIDQGRTGDAHPDFRYIL</sequence>
<dbReference type="InterPro" id="IPR011701">
    <property type="entry name" value="MFS"/>
</dbReference>
<comment type="subcellular location">
    <subcellularLocation>
        <location evidence="1">Membrane</location>
        <topology evidence="1">Multi-pass membrane protein</topology>
    </subcellularLocation>
</comment>
<proteinExistence type="predicted"/>
<feature type="domain" description="Major facilitator superfamily (MFS) profile" evidence="8">
    <location>
        <begin position="46"/>
        <end position="460"/>
    </location>
</feature>
<feature type="transmembrane region" description="Helical" evidence="7">
    <location>
        <begin position="83"/>
        <end position="101"/>
    </location>
</feature>
<keyword evidence="2" id="KW-0813">Transport</keyword>
<dbReference type="GO" id="GO:0016020">
    <property type="term" value="C:membrane"/>
    <property type="evidence" value="ECO:0007669"/>
    <property type="project" value="UniProtKB-SubCell"/>
</dbReference>
<dbReference type="RefSeq" id="XP_007828860.1">
    <property type="nucleotide sequence ID" value="XM_007830669.1"/>
</dbReference>
<organism evidence="9 10">
    <name type="scientific">Pestalotiopsis fici (strain W106-1 / CGMCC3.15140)</name>
    <dbReference type="NCBI Taxonomy" id="1229662"/>
    <lineage>
        <taxon>Eukaryota</taxon>
        <taxon>Fungi</taxon>
        <taxon>Dikarya</taxon>
        <taxon>Ascomycota</taxon>
        <taxon>Pezizomycotina</taxon>
        <taxon>Sordariomycetes</taxon>
        <taxon>Xylariomycetidae</taxon>
        <taxon>Amphisphaeriales</taxon>
        <taxon>Sporocadaceae</taxon>
        <taxon>Pestalotiopsis</taxon>
    </lineage>
</organism>
<feature type="transmembrane region" description="Helical" evidence="7">
    <location>
        <begin position="401"/>
        <end position="422"/>
    </location>
</feature>
<dbReference type="InterPro" id="IPR020846">
    <property type="entry name" value="MFS_dom"/>
</dbReference>
<dbReference type="Pfam" id="PF07690">
    <property type="entry name" value="MFS_1"/>
    <property type="match status" value="1"/>
</dbReference>
<evidence type="ECO:0000313" key="9">
    <source>
        <dbReference type="EMBL" id="ETS88260.1"/>
    </source>
</evidence>
<feature type="transmembrane region" description="Helical" evidence="7">
    <location>
        <begin position="368"/>
        <end position="389"/>
    </location>
</feature>
<dbReference type="HOGENOM" id="CLU_001265_0_1_1"/>
<dbReference type="GeneID" id="19267101"/>
<dbReference type="KEGG" id="pfy:PFICI_02088"/>
<evidence type="ECO:0000256" key="6">
    <source>
        <dbReference type="SAM" id="MobiDB-lite"/>
    </source>
</evidence>
<reference evidence="10" key="1">
    <citation type="journal article" date="2015" name="BMC Genomics">
        <title>Genomic and transcriptomic analysis of the endophytic fungus Pestalotiopsis fici reveals its lifestyle and high potential for synthesis of natural products.</title>
        <authorList>
            <person name="Wang X."/>
            <person name="Zhang X."/>
            <person name="Liu L."/>
            <person name="Xiang M."/>
            <person name="Wang W."/>
            <person name="Sun X."/>
            <person name="Che Y."/>
            <person name="Guo L."/>
            <person name="Liu G."/>
            <person name="Guo L."/>
            <person name="Wang C."/>
            <person name="Yin W.B."/>
            <person name="Stadler M."/>
            <person name="Zhang X."/>
            <person name="Liu X."/>
        </authorList>
    </citation>
    <scope>NUCLEOTIDE SEQUENCE [LARGE SCALE GENOMIC DNA]</scope>
    <source>
        <strain evidence="10">W106-1 / CGMCC3.15140</strain>
    </source>
</reference>
<evidence type="ECO:0000256" key="1">
    <source>
        <dbReference type="ARBA" id="ARBA00004141"/>
    </source>
</evidence>
<dbReference type="OrthoDB" id="2962993at2759"/>
<keyword evidence="10" id="KW-1185">Reference proteome</keyword>
<dbReference type="AlphaFoldDB" id="W3XQN2"/>
<evidence type="ECO:0000256" key="3">
    <source>
        <dbReference type="ARBA" id="ARBA00022692"/>
    </source>
</evidence>
<evidence type="ECO:0000256" key="2">
    <source>
        <dbReference type="ARBA" id="ARBA00022448"/>
    </source>
</evidence>
<accession>W3XQN2</accession>
<keyword evidence="3 7" id="KW-0812">Transmembrane</keyword>
<dbReference type="InterPro" id="IPR036259">
    <property type="entry name" value="MFS_trans_sf"/>
</dbReference>
<dbReference type="OMA" id="CLANGFV"/>
<gene>
    <name evidence="9" type="ORF">PFICI_02088</name>
</gene>
<feature type="transmembrane region" description="Helical" evidence="7">
    <location>
        <begin position="143"/>
        <end position="162"/>
    </location>
</feature>
<keyword evidence="5 7" id="KW-0472">Membrane</keyword>
<feature type="transmembrane region" description="Helical" evidence="7">
    <location>
        <begin position="309"/>
        <end position="329"/>
    </location>
</feature>
<dbReference type="Proteomes" id="UP000030651">
    <property type="component" value="Unassembled WGS sequence"/>
</dbReference>
<dbReference type="FunFam" id="1.20.1250.20:FF:000018">
    <property type="entry name" value="MFS transporter permease"/>
    <property type="match status" value="1"/>
</dbReference>